<feature type="compositionally biased region" description="Polar residues" evidence="1">
    <location>
        <begin position="64"/>
        <end position="80"/>
    </location>
</feature>
<feature type="region of interest" description="Disordered" evidence="1">
    <location>
        <begin position="1"/>
        <end position="83"/>
    </location>
</feature>
<dbReference type="EMBL" id="NAAC01000031">
    <property type="protein sequence ID" value="RDJ05529.1"/>
    <property type="molecule type" value="Genomic_DNA"/>
</dbReference>
<accession>A0A370KI14</accession>
<protein>
    <recommendedName>
        <fullName evidence="4">SyrB-like regulator</fullName>
    </recommendedName>
</protein>
<dbReference type="Proteomes" id="UP000254939">
    <property type="component" value="Unassembled WGS sequence"/>
</dbReference>
<dbReference type="AlphaFoldDB" id="A0A370KI14"/>
<name>A0A370KI14_9HYPH</name>
<dbReference type="RefSeq" id="WP_114714853.1">
    <property type="nucleotide sequence ID" value="NZ_KZ857266.1"/>
</dbReference>
<sequence length="122" mass="13199">MADEIPSEDATTAAAVTPPIETKKKRAPRRTKAEMEAAAASKKTGRGARTENATGNGARRTASRKSPANSANAYVRNSLSPDADDGFDHLIELEAENQKLRKELAQKLRVENANLRSKLGLR</sequence>
<evidence type="ECO:0000256" key="1">
    <source>
        <dbReference type="SAM" id="MobiDB-lite"/>
    </source>
</evidence>
<evidence type="ECO:0000313" key="3">
    <source>
        <dbReference type="Proteomes" id="UP000254939"/>
    </source>
</evidence>
<organism evidence="2 3">
    <name type="scientific">Rhizobium grahamii</name>
    <dbReference type="NCBI Taxonomy" id="1120045"/>
    <lineage>
        <taxon>Bacteria</taxon>
        <taxon>Pseudomonadati</taxon>
        <taxon>Pseudomonadota</taxon>
        <taxon>Alphaproteobacteria</taxon>
        <taxon>Hyphomicrobiales</taxon>
        <taxon>Rhizobiaceae</taxon>
        <taxon>Rhizobium/Agrobacterium group</taxon>
        <taxon>Rhizobium</taxon>
    </lineage>
</organism>
<proteinExistence type="predicted"/>
<reference evidence="2 3" key="1">
    <citation type="submission" date="2017-03" db="EMBL/GenBank/DDBJ databases">
        <title>Genome analysis of Rhizobial strains effectives or ineffectives for nitrogen fixation isolated from bean seeds.</title>
        <authorList>
            <person name="Peralta H."/>
            <person name="Aguilar-Vera A."/>
            <person name="Mora Y."/>
            <person name="Vargas-Lagunas C."/>
            <person name="Girard L."/>
            <person name="Mora J."/>
        </authorList>
    </citation>
    <scope>NUCLEOTIDE SEQUENCE [LARGE SCALE GENOMIC DNA]</scope>
    <source>
        <strain evidence="2 3">CCGM3</strain>
    </source>
</reference>
<gene>
    <name evidence="2" type="ORF">B5K06_23945</name>
</gene>
<comment type="caution">
    <text evidence="2">The sequence shown here is derived from an EMBL/GenBank/DDBJ whole genome shotgun (WGS) entry which is preliminary data.</text>
</comment>
<evidence type="ECO:0008006" key="4">
    <source>
        <dbReference type="Google" id="ProtNLM"/>
    </source>
</evidence>
<evidence type="ECO:0000313" key="2">
    <source>
        <dbReference type="EMBL" id="RDJ05529.1"/>
    </source>
</evidence>